<protein>
    <submittedName>
        <fullName evidence="2">Uncharacterized protein</fullName>
    </submittedName>
</protein>
<organism evidence="2">
    <name type="scientific">marine sediment metagenome</name>
    <dbReference type="NCBI Taxonomy" id="412755"/>
    <lineage>
        <taxon>unclassified sequences</taxon>
        <taxon>metagenomes</taxon>
        <taxon>ecological metagenomes</taxon>
    </lineage>
</organism>
<proteinExistence type="predicted"/>
<accession>X1P509</accession>
<reference evidence="2" key="1">
    <citation type="journal article" date="2014" name="Front. Microbiol.">
        <title>High frequency of phylogenetically diverse reductive dehalogenase-homologous genes in deep subseafloor sedimentary metagenomes.</title>
        <authorList>
            <person name="Kawai M."/>
            <person name="Futagami T."/>
            <person name="Toyoda A."/>
            <person name="Takaki Y."/>
            <person name="Nishi S."/>
            <person name="Hori S."/>
            <person name="Arai W."/>
            <person name="Tsubouchi T."/>
            <person name="Morono Y."/>
            <person name="Uchiyama I."/>
            <person name="Ito T."/>
            <person name="Fujiyama A."/>
            <person name="Inagaki F."/>
            <person name="Takami H."/>
        </authorList>
    </citation>
    <scope>NUCLEOTIDE SEQUENCE</scope>
    <source>
        <strain evidence="2">Expedition CK06-06</strain>
    </source>
</reference>
<keyword evidence="1" id="KW-0472">Membrane</keyword>
<sequence>SYKSYRTSAILFIISGIVFIILGIVTSIIVGIATSRIAIFLPIGIALLIVGMGIWQKSRKIKEDE</sequence>
<evidence type="ECO:0000256" key="1">
    <source>
        <dbReference type="SAM" id="Phobius"/>
    </source>
</evidence>
<feature type="transmembrane region" description="Helical" evidence="1">
    <location>
        <begin position="9"/>
        <end position="31"/>
    </location>
</feature>
<comment type="caution">
    <text evidence="2">The sequence shown here is derived from an EMBL/GenBank/DDBJ whole genome shotgun (WGS) entry which is preliminary data.</text>
</comment>
<feature type="non-terminal residue" evidence="2">
    <location>
        <position position="1"/>
    </location>
</feature>
<name>X1P509_9ZZZZ</name>
<dbReference type="EMBL" id="BARV01023506">
    <property type="protein sequence ID" value="GAI37526.1"/>
    <property type="molecule type" value="Genomic_DNA"/>
</dbReference>
<evidence type="ECO:0000313" key="2">
    <source>
        <dbReference type="EMBL" id="GAI37526.1"/>
    </source>
</evidence>
<keyword evidence="1" id="KW-0812">Transmembrane</keyword>
<gene>
    <name evidence="2" type="ORF">S06H3_38552</name>
</gene>
<feature type="transmembrane region" description="Helical" evidence="1">
    <location>
        <begin position="37"/>
        <end position="55"/>
    </location>
</feature>
<dbReference type="AlphaFoldDB" id="X1P509"/>
<keyword evidence="1" id="KW-1133">Transmembrane helix</keyword>